<sequence length="168" mass="19221">MEMQANHAFFFIMLILMSFVSHSWACRYQVEVVTGDRSNAGTDATVSLWLCSDIKECFLHVTDLAQYGTRGPSYDYFERNNHDIFEIPTTIECVDICRMIIAHDNSGYKAGWYLDSVNVEVYEDNGLKKSETGFPVYRWLATDESPYTLQAEVNHCPPIRVADHFAIA</sequence>
<evidence type="ECO:0000259" key="3">
    <source>
        <dbReference type="PROSITE" id="PS50095"/>
    </source>
</evidence>
<dbReference type="SUPFAM" id="SSF49723">
    <property type="entry name" value="Lipase/lipooxygenase domain (PLAT/LH2 domain)"/>
    <property type="match status" value="1"/>
</dbReference>
<keyword evidence="2" id="KW-0732">Signal</keyword>
<dbReference type="InterPro" id="IPR036392">
    <property type="entry name" value="PLAT/LH2_dom_sf"/>
</dbReference>
<dbReference type="Gene3D" id="2.60.60.20">
    <property type="entry name" value="PLAT/LH2 domain"/>
    <property type="match status" value="1"/>
</dbReference>
<dbReference type="InterPro" id="IPR001024">
    <property type="entry name" value="PLAT/LH2_dom"/>
</dbReference>
<feature type="signal peptide" evidence="2">
    <location>
        <begin position="1"/>
        <end position="25"/>
    </location>
</feature>
<name>A0A7C9CMR0_OPUST</name>
<dbReference type="PANTHER" id="PTHR31718">
    <property type="entry name" value="PLAT DOMAIN-CONTAINING PROTEIN"/>
    <property type="match status" value="1"/>
</dbReference>
<accession>A0A7C9CMR0</accession>
<evidence type="ECO:0000313" key="4">
    <source>
        <dbReference type="EMBL" id="MBA4619324.1"/>
    </source>
</evidence>
<comment type="caution">
    <text evidence="1">Lacks conserved residue(s) required for the propagation of feature annotation.</text>
</comment>
<dbReference type="PROSITE" id="PS50095">
    <property type="entry name" value="PLAT"/>
    <property type="match status" value="1"/>
</dbReference>
<organism evidence="4">
    <name type="scientific">Opuntia streptacantha</name>
    <name type="common">Prickly pear cactus</name>
    <name type="synonym">Opuntia cardona</name>
    <dbReference type="NCBI Taxonomy" id="393608"/>
    <lineage>
        <taxon>Eukaryota</taxon>
        <taxon>Viridiplantae</taxon>
        <taxon>Streptophyta</taxon>
        <taxon>Embryophyta</taxon>
        <taxon>Tracheophyta</taxon>
        <taxon>Spermatophyta</taxon>
        <taxon>Magnoliopsida</taxon>
        <taxon>eudicotyledons</taxon>
        <taxon>Gunneridae</taxon>
        <taxon>Pentapetalae</taxon>
        <taxon>Caryophyllales</taxon>
        <taxon>Cactineae</taxon>
        <taxon>Cactaceae</taxon>
        <taxon>Opuntioideae</taxon>
        <taxon>Opuntia</taxon>
    </lineage>
</organism>
<dbReference type="AlphaFoldDB" id="A0A7C9CMR0"/>
<evidence type="ECO:0000256" key="2">
    <source>
        <dbReference type="SAM" id="SignalP"/>
    </source>
</evidence>
<proteinExistence type="predicted"/>
<reference evidence="4" key="1">
    <citation type="journal article" date="2013" name="J. Plant Res.">
        <title>Effect of fungi and light on seed germination of three Opuntia species from semiarid lands of central Mexico.</title>
        <authorList>
            <person name="Delgado-Sanchez P."/>
            <person name="Jimenez-Bremont J.F."/>
            <person name="Guerrero-Gonzalez Mde L."/>
            <person name="Flores J."/>
        </authorList>
    </citation>
    <scope>NUCLEOTIDE SEQUENCE</scope>
    <source>
        <tissue evidence="4">Cladode</tissue>
    </source>
</reference>
<dbReference type="PANTHER" id="PTHR31718:SF60">
    <property type="entry name" value="LIPOXYGENASE HOMOLOGY DOMAIN-CONTAINING PROTEIN 1"/>
    <property type="match status" value="1"/>
</dbReference>
<feature type="chain" id="PRO_5027872412" description="PLAT domain-containing protein" evidence="2">
    <location>
        <begin position="26"/>
        <end position="168"/>
    </location>
</feature>
<dbReference type="EMBL" id="GISG01024526">
    <property type="protein sequence ID" value="MBA4619324.1"/>
    <property type="molecule type" value="Transcribed_RNA"/>
</dbReference>
<feature type="domain" description="PLAT" evidence="3">
    <location>
        <begin position="26"/>
        <end position="154"/>
    </location>
</feature>
<protein>
    <recommendedName>
        <fullName evidence="3">PLAT domain-containing protein</fullName>
    </recommendedName>
</protein>
<dbReference type="Pfam" id="PF01477">
    <property type="entry name" value="PLAT"/>
    <property type="match status" value="1"/>
</dbReference>
<reference evidence="4" key="2">
    <citation type="submission" date="2020-07" db="EMBL/GenBank/DDBJ databases">
        <authorList>
            <person name="Vera ALvarez R."/>
            <person name="Arias-Moreno D.M."/>
            <person name="Jimenez-Jacinto V."/>
            <person name="Jimenez-Bremont J.F."/>
            <person name="Swaminathan K."/>
            <person name="Moose S.P."/>
            <person name="Guerrero-Gonzalez M.L."/>
            <person name="Marino-Ramirez L."/>
            <person name="Landsman D."/>
            <person name="Rodriguez-Kessler M."/>
            <person name="Delgado-Sanchez P."/>
        </authorList>
    </citation>
    <scope>NUCLEOTIDE SEQUENCE</scope>
    <source>
        <tissue evidence="4">Cladode</tissue>
    </source>
</reference>
<evidence type="ECO:0000256" key="1">
    <source>
        <dbReference type="PROSITE-ProRule" id="PRU00152"/>
    </source>
</evidence>